<evidence type="ECO:0000313" key="3">
    <source>
        <dbReference type="Proteomes" id="UP000582182"/>
    </source>
</evidence>
<feature type="compositionally biased region" description="Acidic residues" evidence="1">
    <location>
        <begin position="174"/>
        <end position="186"/>
    </location>
</feature>
<keyword evidence="3" id="KW-1185">Reference proteome</keyword>
<feature type="region of interest" description="Disordered" evidence="1">
    <location>
        <begin position="55"/>
        <end position="76"/>
    </location>
</feature>
<dbReference type="AlphaFoldDB" id="A0A7L3M063"/>
<dbReference type="EMBL" id="VZTY01035573">
    <property type="protein sequence ID" value="NXU59744.1"/>
    <property type="molecule type" value="Genomic_DNA"/>
</dbReference>
<dbReference type="OrthoDB" id="1938591at2759"/>
<comment type="caution">
    <text evidence="2">The sequence shown here is derived from an EMBL/GenBank/DDBJ whole genome shotgun (WGS) entry which is preliminary data.</text>
</comment>
<gene>
    <name evidence="2" type="primary">Arid5a_1</name>
    <name evidence="2" type="ORF">TURVEL_R07937</name>
</gene>
<evidence type="ECO:0000313" key="2">
    <source>
        <dbReference type="EMBL" id="NXU59744.1"/>
    </source>
</evidence>
<name>A0A7L3M063_9CHAR</name>
<sequence>MSPLAQVSKAESLHCHKHHCPQGHHPASDNGPVECPQLATGHPLDEKSLKLVEAQEVASSEVGPGTGAGDSQAKDGGPVATVFTGCFHAYPKEVLKPSGGGGGHPFWGYFSSLKDFLEPPSTFPVAPEEMEQPQDLQSKAGPGWSGENWPVATIKACWVPPGATMPRGKRGHEEEEEEDDEEEEEAFGPSTKLRAISPLVKEADGGDTGSSLPRGHQVLAKPKAVVASPVYAASLGIPKGTMLHFPGSFGNPLEHLKTQGVPAAPSLTSNPFIIPAFPSPLVATSDFCRPLVTSPGHYYPSSPRHRLYPTWQSQHNCCSSAFHRHTKL</sequence>
<protein>
    <submittedName>
        <fullName evidence="2">ARI5A protein</fullName>
    </submittedName>
</protein>
<feature type="non-terminal residue" evidence="2">
    <location>
        <position position="328"/>
    </location>
</feature>
<feature type="region of interest" description="Disordered" evidence="1">
    <location>
        <begin position="17"/>
        <end position="41"/>
    </location>
</feature>
<proteinExistence type="predicted"/>
<dbReference type="Proteomes" id="UP000582182">
    <property type="component" value="Unassembled WGS sequence"/>
</dbReference>
<feature type="region of interest" description="Disordered" evidence="1">
    <location>
        <begin position="160"/>
        <end position="194"/>
    </location>
</feature>
<evidence type="ECO:0000256" key="1">
    <source>
        <dbReference type="SAM" id="MobiDB-lite"/>
    </source>
</evidence>
<feature type="non-terminal residue" evidence="2">
    <location>
        <position position="1"/>
    </location>
</feature>
<organism evidence="2 3">
    <name type="scientific">Turnix velox</name>
    <name type="common">Little buttonquail</name>
    <dbReference type="NCBI Taxonomy" id="2529409"/>
    <lineage>
        <taxon>Eukaryota</taxon>
        <taxon>Metazoa</taxon>
        <taxon>Chordata</taxon>
        <taxon>Craniata</taxon>
        <taxon>Vertebrata</taxon>
        <taxon>Euteleostomi</taxon>
        <taxon>Archelosauria</taxon>
        <taxon>Archosauria</taxon>
        <taxon>Dinosauria</taxon>
        <taxon>Saurischia</taxon>
        <taxon>Theropoda</taxon>
        <taxon>Coelurosauria</taxon>
        <taxon>Aves</taxon>
        <taxon>Neognathae</taxon>
        <taxon>Neoaves</taxon>
        <taxon>Charadriiformes</taxon>
        <taxon>Turnicidae</taxon>
        <taxon>Turnix</taxon>
    </lineage>
</organism>
<accession>A0A7L3M063</accession>
<reference evidence="2 3" key="1">
    <citation type="submission" date="2019-09" db="EMBL/GenBank/DDBJ databases">
        <title>Bird 10,000 Genomes (B10K) Project - Family phase.</title>
        <authorList>
            <person name="Zhang G."/>
        </authorList>
    </citation>
    <scope>NUCLEOTIDE SEQUENCE [LARGE SCALE GENOMIC DNA]</scope>
    <source>
        <strain evidence="2">B10K-DU-029-46</strain>
    </source>
</reference>